<proteinExistence type="predicted"/>
<dbReference type="RefSeq" id="XP_003138750.1">
    <property type="nucleotide sequence ID" value="XM_003138702.1"/>
</dbReference>
<reference evidence="1" key="1">
    <citation type="submission" date="2012-04" db="EMBL/GenBank/DDBJ databases">
        <title>The Genome Sequence of Loa loa.</title>
        <authorList>
            <consortium name="The Broad Institute Genome Sequencing Platform"/>
            <consortium name="Broad Institute Genome Sequencing Center for Infectious Disease"/>
            <person name="Nutman T.B."/>
            <person name="Fink D.L."/>
            <person name="Russ C."/>
            <person name="Young S."/>
            <person name="Zeng Q."/>
            <person name="Gargeya S."/>
            <person name="Alvarado L."/>
            <person name="Berlin A."/>
            <person name="Chapman S.B."/>
            <person name="Chen Z."/>
            <person name="Freedman E."/>
            <person name="Gellesch M."/>
            <person name="Goldberg J."/>
            <person name="Griggs A."/>
            <person name="Gujja S."/>
            <person name="Heilman E.R."/>
            <person name="Heiman D."/>
            <person name="Howarth C."/>
            <person name="Mehta T."/>
            <person name="Neiman D."/>
            <person name="Pearson M."/>
            <person name="Roberts A."/>
            <person name="Saif S."/>
            <person name="Shea T."/>
            <person name="Shenoy N."/>
            <person name="Sisk P."/>
            <person name="Stolte C."/>
            <person name="Sykes S."/>
            <person name="White J."/>
            <person name="Yandava C."/>
            <person name="Haas B."/>
            <person name="Henn M.R."/>
            <person name="Nusbaum C."/>
            <person name="Birren B."/>
        </authorList>
    </citation>
    <scope>NUCLEOTIDE SEQUENCE [LARGE SCALE GENOMIC DNA]</scope>
</reference>
<organism evidence="1">
    <name type="scientific">Loa loa</name>
    <name type="common">Eye worm</name>
    <name type="synonym">Filaria loa</name>
    <dbReference type="NCBI Taxonomy" id="7209"/>
    <lineage>
        <taxon>Eukaryota</taxon>
        <taxon>Metazoa</taxon>
        <taxon>Ecdysozoa</taxon>
        <taxon>Nematoda</taxon>
        <taxon>Chromadorea</taxon>
        <taxon>Rhabditida</taxon>
        <taxon>Spirurina</taxon>
        <taxon>Spiruromorpha</taxon>
        <taxon>Filarioidea</taxon>
        <taxon>Onchocercidae</taxon>
        <taxon>Loa</taxon>
    </lineage>
</organism>
<dbReference type="CTD" id="9940556"/>
<dbReference type="InParanoid" id="A0A1S0U538"/>
<dbReference type="GeneID" id="9940556"/>
<protein>
    <submittedName>
        <fullName evidence="1">Uncharacterized protein</fullName>
    </submittedName>
</protein>
<accession>A0A1S0U538</accession>
<dbReference type="AlphaFoldDB" id="A0A1S0U538"/>
<name>A0A1S0U538_LOALO</name>
<gene>
    <name evidence="1" type="ORF">LOAG_03165</name>
</gene>
<evidence type="ECO:0000313" key="1">
    <source>
        <dbReference type="EMBL" id="EFO25318.1"/>
    </source>
</evidence>
<dbReference type="KEGG" id="loa:LOAG_03165"/>
<dbReference type="EMBL" id="JH712151">
    <property type="protein sequence ID" value="EFO25318.1"/>
    <property type="molecule type" value="Genomic_DNA"/>
</dbReference>
<sequence>MVRIDENIISGAKGASTVTPRLRSGAGREGCVVVEYVMSFLEGDCSCNP</sequence>